<dbReference type="Pfam" id="PF13692">
    <property type="entry name" value="Glyco_trans_1_4"/>
    <property type="match status" value="1"/>
</dbReference>
<comment type="subcellular location">
    <subcellularLocation>
        <location evidence="2">Membrane</location>
    </subcellularLocation>
    <subcellularLocation>
        <location evidence="1">Plastid</location>
        <location evidence="1">Chloroplast</location>
    </subcellularLocation>
</comment>
<keyword evidence="5" id="KW-0934">Plastid</keyword>
<dbReference type="GO" id="GO:0009707">
    <property type="term" value="C:chloroplast outer membrane"/>
    <property type="evidence" value="ECO:0007669"/>
    <property type="project" value="TreeGrafter"/>
</dbReference>
<keyword evidence="6 9" id="KW-0808">Transferase</keyword>
<sequence length="494" mass="55004">MGFFRRQREDDVSSAGPNGQNGSLRDPGRSVAIVTTASLPWMTGTAVNPLLRAAYLARRGLHEVTLVVPWLTPAEQRMVHPNVIFDTPEEQGEYINKWVKERCGFEPKMKLDFYPGRYATDKYSIIPVGDVSEYISDGKHDVAVLEEPEHLNWYHTGSRWSDKFRHVVGVVHTNYLEYARLEEHGAVKEAAMRFVNSWVSRVHCHKIIKLSDAVQDFPRSETVNIHGVSPVFLEPPPAPEPEKIRPSTEVFSKGCYFLGKVVWGKGFNELLRRVEEHNTSETGVTHPLKLDVFGNGEDFDDVTARAKQKGLPLKFKGRMDHASDAMHDYKVFINPSLSDVVATTTAEALAMGKYVICAKHPSNEFFSTFPNCMVYETPEQFSQCVKKALSTDPAPLSAKDRYRLSWEAATDRFLDAADIKEEQMRGPGTGLGDKLGETFFAAVHGVAAKHEKMRGVLGAGRGTGRGPKAGELGTWGGVPPQSDQPGFTSTRKKQ</sequence>
<protein>
    <submittedName>
        <fullName evidence="9">Glycosyltransferase family 4 protein</fullName>
    </submittedName>
</protein>
<dbReference type="PANTHER" id="PTHR46132">
    <property type="entry name" value="DIGALACTOSYLDIACYLGLYCEROL SYNTHASE 2, CHLOROPLASTIC"/>
    <property type="match status" value="1"/>
</dbReference>
<dbReference type="OrthoDB" id="44480at2759"/>
<keyword evidence="4" id="KW-0150">Chloroplast</keyword>
<dbReference type="SUPFAM" id="SSF53756">
    <property type="entry name" value="UDP-Glycosyltransferase/glycogen phosphorylase"/>
    <property type="match status" value="1"/>
</dbReference>
<dbReference type="GO" id="GO:0019375">
    <property type="term" value="P:galactolipid biosynthetic process"/>
    <property type="evidence" value="ECO:0007669"/>
    <property type="project" value="TreeGrafter"/>
</dbReference>
<comment type="similarity">
    <text evidence="3">Belongs to the glycosyltransferase group 1 family. Glycosyltransferase 4 subfamily.</text>
</comment>
<organism evidence="9 10">
    <name type="scientific">Micromonas commoda (strain RCC299 / NOUM17 / CCMP2709)</name>
    <name type="common">Picoplanktonic green alga</name>
    <dbReference type="NCBI Taxonomy" id="296587"/>
    <lineage>
        <taxon>Eukaryota</taxon>
        <taxon>Viridiplantae</taxon>
        <taxon>Chlorophyta</taxon>
        <taxon>Mamiellophyceae</taxon>
        <taxon>Mamiellales</taxon>
        <taxon>Mamiellaceae</taxon>
        <taxon>Micromonas</taxon>
    </lineage>
</organism>
<dbReference type="FunCoup" id="C1FIS9">
    <property type="interactions" value="297"/>
</dbReference>
<dbReference type="InParanoid" id="C1FIS9"/>
<dbReference type="STRING" id="296587.C1FIS9"/>
<dbReference type="InterPro" id="IPR044525">
    <property type="entry name" value="DGDG1/2"/>
</dbReference>
<dbReference type="EMBL" id="CP001577">
    <property type="protein sequence ID" value="ACO70473.1"/>
    <property type="molecule type" value="Genomic_DNA"/>
</dbReference>
<dbReference type="eggNOG" id="ENOG502QQ73">
    <property type="taxonomic scope" value="Eukaryota"/>
</dbReference>
<dbReference type="GO" id="GO:0046481">
    <property type="term" value="F:digalactosyldiacylglycerol synthase activity"/>
    <property type="evidence" value="ECO:0007669"/>
    <property type="project" value="InterPro"/>
</dbReference>
<accession>C1FIS9</accession>
<dbReference type="GeneID" id="8248100"/>
<feature type="compositionally biased region" description="Gly residues" evidence="8">
    <location>
        <begin position="457"/>
        <end position="467"/>
    </location>
</feature>
<evidence type="ECO:0000313" key="10">
    <source>
        <dbReference type="Proteomes" id="UP000002009"/>
    </source>
</evidence>
<reference evidence="9 10" key="1">
    <citation type="journal article" date="2009" name="Science">
        <title>Green evolution and dynamic adaptations revealed by genomes of the marine picoeukaryotes Micromonas.</title>
        <authorList>
            <person name="Worden A.Z."/>
            <person name="Lee J.H."/>
            <person name="Mock T."/>
            <person name="Rouze P."/>
            <person name="Simmons M.P."/>
            <person name="Aerts A.L."/>
            <person name="Allen A.E."/>
            <person name="Cuvelier M.L."/>
            <person name="Derelle E."/>
            <person name="Everett M.V."/>
            <person name="Foulon E."/>
            <person name="Grimwood J."/>
            <person name="Gundlach H."/>
            <person name="Henrissat B."/>
            <person name="Napoli C."/>
            <person name="McDonald S.M."/>
            <person name="Parker M.S."/>
            <person name="Rombauts S."/>
            <person name="Salamov A."/>
            <person name="Von Dassow P."/>
            <person name="Badger J.H."/>
            <person name="Coutinho P.M."/>
            <person name="Demir E."/>
            <person name="Dubchak I."/>
            <person name="Gentemann C."/>
            <person name="Eikrem W."/>
            <person name="Gready J.E."/>
            <person name="John U."/>
            <person name="Lanier W."/>
            <person name="Lindquist E.A."/>
            <person name="Lucas S."/>
            <person name="Mayer K.F."/>
            <person name="Moreau H."/>
            <person name="Not F."/>
            <person name="Otillar R."/>
            <person name="Panaud O."/>
            <person name="Pangilinan J."/>
            <person name="Paulsen I."/>
            <person name="Piegu B."/>
            <person name="Poliakov A."/>
            <person name="Robbens S."/>
            <person name="Schmutz J."/>
            <person name="Toulza E."/>
            <person name="Wyss T."/>
            <person name="Zelensky A."/>
            <person name="Zhou K."/>
            <person name="Armbrust E.V."/>
            <person name="Bhattacharya D."/>
            <person name="Goodenough U.W."/>
            <person name="Van de Peer Y."/>
            <person name="Grigoriev I.V."/>
        </authorList>
    </citation>
    <scope>NUCLEOTIDE SEQUENCE [LARGE SCALE GENOMIC DNA]</scope>
    <source>
        <strain evidence="10">RCC299 / NOUM17</strain>
    </source>
</reference>
<evidence type="ECO:0000256" key="4">
    <source>
        <dbReference type="ARBA" id="ARBA00022528"/>
    </source>
</evidence>
<keyword evidence="10" id="KW-1185">Reference proteome</keyword>
<evidence type="ECO:0000256" key="5">
    <source>
        <dbReference type="ARBA" id="ARBA00022640"/>
    </source>
</evidence>
<dbReference type="AlphaFoldDB" id="C1FIS9"/>
<keyword evidence="7" id="KW-0472">Membrane</keyword>
<feature type="region of interest" description="Disordered" evidence="8">
    <location>
        <begin position="457"/>
        <end position="494"/>
    </location>
</feature>
<dbReference type="RefSeq" id="XP_002509215.1">
    <property type="nucleotide sequence ID" value="XM_002509169.1"/>
</dbReference>
<dbReference type="CDD" id="cd01635">
    <property type="entry name" value="Glycosyltransferase_GTB-type"/>
    <property type="match status" value="1"/>
</dbReference>
<dbReference type="CAZy" id="GT4">
    <property type="family name" value="Glycosyltransferase Family 4"/>
</dbReference>
<proteinExistence type="inferred from homology"/>
<dbReference type="FunFam" id="3.40.50.2000:FF:000067">
    <property type="entry name" value="Digalactosyldiacylglycerol synthase 1, chloroplastic"/>
    <property type="match status" value="1"/>
</dbReference>
<dbReference type="PANTHER" id="PTHR46132:SF1">
    <property type="entry name" value="DIGALACTOSYLDIACYLGLYCEROL SYNTHASE 2, CHLOROPLASTIC"/>
    <property type="match status" value="1"/>
</dbReference>
<gene>
    <name evidence="9" type="ORF">MICPUN_86997</name>
</gene>
<dbReference type="KEGG" id="mis:MICPUN_86997"/>
<evidence type="ECO:0000256" key="1">
    <source>
        <dbReference type="ARBA" id="ARBA00004229"/>
    </source>
</evidence>
<feature type="region of interest" description="Disordered" evidence="8">
    <location>
        <begin position="1"/>
        <end position="29"/>
    </location>
</feature>
<evidence type="ECO:0000313" key="9">
    <source>
        <dbReference type="EMBL" id="ACO70473.1"/>
    </source>
</evidence>
<dbReference type="Gene3D" id="3.40.50.2000">
    <property type="entry name" value="Glycogen Phosphorylase B"/>
    <property type="match status" value="1"/>
</dbReference>
<evidence type="ECO:0000256" key="6">
    <source>
        <dbReference type="ARBA" id="ARBA00022679"/>
    </source>
</evidence>
<evidence type="ECO:0000256" key="8">
    <source>
        <dbReference type="SAM" id="MobiDB-lite"/>
    </source>
</evidence>
<name>C1FIS9_MICCC</name>
<evidence type="ECO:0000256" key="2">
    <source>
        <dbReference type="ARBA" id="ARBA00004370"/>
    </source>
</evidence>
<dbReference type="OMA" id="FNIIFYP"/>
<feature type="compositionally biased region" description="Polar residues" evidence="8">
    <location>
        <begin position="481"/>
        <end position="494"/>
    </location>
</feature>
<feature type="compositionally biased region" description="Basic and acidic residues" evidence="8">
    <location>
        <begin position="1"/>
        <end position="11"/>
    </location>
</feature>
<dbReference type="Proteomes" id="UP000002009">
    <property type="component" value="Chromosome 12"/>
</dbReference>
<evidence type="ECO:0000256" key="7">
    <source>
        <dbReference type="ARBA" id="ARBA00023136"/>
    </source>
</evidence>
<evidence type="ECO:0000256" key="3">
    <source>
        <dbReference type="ARBA" id="ARBA00009481"/>
    </source>
</evidence>